<evidence type="ECO:0000256" key="1">
    <source>
        <dbReference type="ARBA" id="ARBA00023015"/>
    </source>
</evidence>
<name>A0ABV1GBR2_9FIRM</name>
<comment type="caution">
    <text evidence="4">The sequence shown here is derived from an EMBL/GenBank/DDBJ whole genome shotgun (WGS) entry which is preliminary data.</text>
</comment>
<feature type="non-terminal residue" evidence="4">
    <location>
        <position position="54"/>
    </location>
</feature>
<keyword evidence="5" id="KW-1185">Reference proteome</keyword>
<evidence type="ECO:0000256" key="2">
    <source>
        <dbReference type="ARBA" id="ARBA00023125"/>
    </source>
</evidence>
<dbReference type="EMBL" id="JBBMFA010000041">
    <property type="protein sequence ID" value="MEQ2519181.1"/>
    <property type="molecule type" value="Genomic_DNA"/>
</dbReference>
<evidence type="ECO:0000313" key="4">
    <source>
        <dbReference type="EMBL" id="MEQ2519181.1"/>
    </source>
</evidence>
<reference evidence="4 5" key="1">
    <citation type="submission" date="2024-03" db="EMBL/GenBank/DDBJ databases">
        <title>Human intestinal bacterial collection.</title>
        <authorList>
            <person name="Pauvert C."/>
            <person name="Hitch T.C.A."/>
            <person name="Clavel T."/>
        </authorList>
    </citation>
    <scope>NUCLEOTIDE SEQUENCE [LARGE SCALE GENOMIC DNA]</scope>
    <source>
        <strain evidence="4 5">CLA-JM-H11</strain>
    </source>
</reference>
<sequence>MKGNPEERAIALGQYVAETGATVRNAAMRFGISKSTVHKDLTQRLKRQNRALYN</sequence>
<dbReference type="RefSeq" id="WP_349214508.1">
    <property type="nucleotide sequence ID" value="NZ_JBBMFA010000041.1"/>
</dbReference>
<organism evidence="4 5">
    <name type="scientific">Ruthenibacterium intestinale</name>
    <dbReference type="NCBI Taxonomy" id="3133163"/>
    <lineage>
        <taxon>Bacteria</taxon>
        <taxon>Bacillati</taxon>
        <taxon>Bacillota</taxon>
        <taxon>Clostridia</taxon>
        <taxon>Eubacteriales</taxon>
        <taxon>Oscillospiraceae</taxon>
        <taxon>Ruthenibacterium</taxon>
    </lineage>
</organism>
<dbReference type="PROSITE" id="PS00894">
    <property type="entry name" value="HTH_DEOR_1"/>
    <property type="match status" value="1"/>
</dbReference>
<evidence type="ECO:0000313" key="5">
    <source>
        <dbReference type="Proteomes" id="UP001477672"/>
    </source>
</evidence>
<dbReference type="InterPro" id="IPR018356">
    <property type="entry name" value="Tscrpt_reg_HTH_DeoR_CS"/>
</dbReference>
<accession>A0ABV1GBR2</accession>
<proteinExistence type="predicted"/>
<gene>
    <name evidence="4" type="ORF">WMO24_01820</name>
</gene>
<keyword evidence="1" id="KW-0805">Transcription regulation</keyword>
<dbReference type="InterPro" id="IPR014208">
    <property type="entry name" value="Spore_III_D"/>
</dbReference>
<dbReference type="Pfam" id="PF12116">
    <property type="entry name" value="SpoIIID"/>
    <property type="match status" value="1"/>
</dbReference>
<evidence type="ECO:0000256" key="3">
    <source>
        <dbReference type="ARBA" id="ARBA00023163"/>
    </source>
</evidence>
<keyword evidence="3" id="KW-0804">Transcription</keyword>
<dbReference type="Proteomes" id="UP001477672">
    <property type="component" value="Unassembled WGS sequence"/>
</dbReference>
<keyword evidence="2" id="KW-0238">DNA-binding</keyword>
<protein>
    <submittedName>
        <fullName evidence="4">Sporulation transcriptional regulator SpoIIID</fullName>
    </submittedName>
</protein>